<keyword evidence="5 9" id="KW-0812">Transmembrane</keyword>
<reference evidence="10" key="1">
    <citation type="submission" date="2002-11" db="EMBL/GenBank/DDBJ databases">
        <authorList>
            <person name="Lang F.B.F."/>
        </authorList>
    </citation>
    <scope>NUCLEOTIDE SEQUENCE</scope>
    <source>
        <strain evidence="10">JEL15</strain>
    </source>
</reference>
<dbReference type="GO" id="GO:0016491">
    <property type="term" value="F:oxidoreductase activity"/>
    <property type="evidence" value="ECO:0007669"/>
    <property type="project" value="UniProtKB-KW"/>
</dbReference>
<evidence type="ECO:0000256" key="7">
    <source>
        <dbReference type="ARBA" id="ARBA00023136"/>
    </source>
</evidence>
<keyword evidence="4 9" id="KW-0813">Transport</keyword>
<evidence type="ECO:0000313" key="10">
    <source>
        <dbReference type="EMBL" id="AAO64953.1"/>
    </source>
</evidence>
<proteinExistence type="inferred from homology"/>
<dbReference type="InterPro" id="IPR000440">
    <property type="entry name" value="NADH_UbQ/plastoQ_OxRdtase_su3"/>
</dbReference>
<feature type="transmembrane region" description="Helical" evidence="9">
    <location>
        <begin position="84"/>
        <end position="100"/>
    </location>
</feature>
<keyword evidence="6 9" id="KW-1133">Transmembrane helix</keyword>
<dbReference type="PANTHER" id="PTHR11058:SF9">
    <property type="entry name" value="NADH-UBIQUINONE OXIDOREDUCTASE CHAIN 3"/>
    <property type="match status" value="1"/>
</dbReference>
<dbReference type="Gene3D" id="1.20.58.1610">
    <property type="entry name" value="NADH:ubiquinone/plastoquinone oxidoreductase, chain 3"/>
    <property type="match status" value="1"/>
</dbReference>
<evidence type="ECO:0000256" key="3">
    <source>
        <dbReference type="ARBA" id="ARBA00021007"/>
    </source>
</evidence>
<keyword evidence="9" id="KW-0679">Respiratory chain</keyword>
<dbReference type="InterPro" id="IPR038430">
    <property type="entry name" value="NDAH_ubi_oxred_su3_sf"/>
</dbReference>
<gene>
    <name evidence="10" type="primary">nad3</name>
</gene>
<evidence type="ECO:0000256" key="8">
    <source>
        <dbReference type="ARBA" id="ARBA00049551"/>
    </source>
</evidence>
<dbReference type="GeneID" id="806858"/>
<dbReference type="EC" id="7.1.1.2" evidence="9"/>
<evidence type="ECO:0000256" key="6">
    <source>
        <dbReference type="ARBA" id="ARBA00022989"/>
    </source>
</evidence>
<keyword evidence="9" id="KW-0249">Electron transport</keyword>
<accession>Q85MC9</accession>
<keyword evidence="9" id="KW-0520">NAD</keyword>
<dbReference type="PANTHER" id="PTHR11058">
    <property type="entry name" value="NADH-UBIQUINONE OXIDOREDUCTASE CHAIN 3"/>
    <property type="match status" value="1"/>
</dbReference>
<sequence length="109" mass="12686">MVSFISLFILVSLLLVMSFYLSITSRTLEKVSVYECGFDPYSDARLKFDIIYYLVAILFLIFDLEIVFLFPFSALLFDLSYSAFWVYLIFFVVLTIGYLYELNSGSLDL</sequence>
<evidence type="ECO:0000256" key="9">
    <source>
        <dbReference type="RuleBase" id="RU003640"/>
    </source>
</evidence>
<comment type="catalytic activity">
    <reaction evidence="8 9">
        <text>a ubiquinone + NADH + 5 H(+)(in) = a ubiquinol + NAD(+) + 4 H(+)(out)</text>
        <dbReference type="Rhea" id="RHEA:29091"/>
        <dbReference type="Rhea" id="RHEA-COMP:9565"/>
        <dbReference type="Rhea" id="RHEA-COMP:9566"/>
        <dbReference type="ChEBI" id="CHEBI:15378"/>
        <dbReference type="ChEBI" id="CHEBI:16389"/>
        <dbReference type="ChEBI" id="CHEBI:17976"/>
        <dbReference type="ChEBI" id="CHEBI:57540"/>
        <dbReference type="ChEBI" id="CHEBI:57945"/>
        <dbReference type="EC" id="7.1.1.2"/>
    </reaction>
</comment>
<evidence type="ECO:0000256" key="5">
    <source>
        <dbReference type="ARBA" id="ARBA00022692"/>
    </source>
</evidence>
<protein>
    <recommendedName>
        <fullName evidence="3 9">NADH-ubiquinone oxidoreductase chain 3</fullName>
        <ecNumber evidence="9">7.1.1.2</ecNumber>
    </recommendedName>
</protein>
<comment type="similarity">
    <text evidence="2 9">Belongs to the complex I subunit 3 family.</text>
</comment>
<dbReference type="GO" id="GO:0030964">
    <property type="term" value="C:NADH dehydrogenase complex"/>
    <property type="evidence" value="ECO:0007669"/>
    <property type="project" value="TreeGrafter"/>
</dbReference>
<organism evidence="10">
    <name type="scientific">Monoblepharella sp. JEL15</name>
    <dbReference type="NCBI Taxonomy" id="224130"/>
    <lineage>
        <taxon>Eukaryota</taxon>
        <taxon>Fungi</taxon>
        <taxon>Fungi incertae sedis</taxon>
        <taxon>Chytridiomycota</taxon>
        <taxon>Chytridiomycota incertae sedis</taxon>
        <taxon>Monoblepharidomycetes</taxon>
        <taxon>Monoblepharidales</taxon>
        <taxon>Monoblepharidaceae</taxon>
        <taxon>Monoblepharella</taxon>
    </lineage>
</organism>
<keyword evidence="9" id="KW-0830">Ubiquinone</keyword>
<keyword evidence="9" id="KW-1278">Translocase</keyword>
<keyword evidence="10" id="KW-0560">Oxidoreductase</keyword>
<dbReference type="GO" id="GO:0031966">
    <property type="term" value="C:mitochondrial membrane"/>
    <property type="evidence" value="ECO:0007669"/>
    <property type="project" value="UniProtKB-SubCell"/>
</dbReference>
<feature type="transmembrane region" description="Helical" evidence="9">
    <location>
        <begin position="51"/>
        <end position="77"/>
    </location>
</feature>
<name>Q85MC9_9FUNG</name>
<evidence type="ECO:0000256" key="2">
    <source>
        <dbReference type="ARBA" id="ARBA00008472"/>
    </source>
</evidence>
<dbReference type="RefSeq" id="NP_803508.1">
    <property type="nucleotide sequence ID" value="NC_004624.1"/>
</dbReference>
<dbReference type="AlphaFoldDB" id="Q85MC9"/>
<geneLocation type="mitochondrion" evidence="10"/>
<keyword evidence="9 10" id="KW-0496">Mitochondrion</keyword>
<evidence type="ECO:0000256" key="1">
    <source>
        <dbReference type="ARBA" id="ARBA00004370"/>
    </source>
</evidence>
<dbReference type="GO" id="GO:0008137">
    <property type="term" value="F:NADH dehydrogenase (ubiquinone) activity"/>
    <property type="evidence" value="ECO:0007669"/>
    <property type="project" value="UniProtKB-UniRule"/>
</dbReference>
<dbReference type="Pfam" id="PF00507">
    <property type="entry name" value="Oxidored_q4"/>
    <property type="match status" value="1"/>
</dbReference>
<comment type="function">
    <text evidence="9">Core subunit of the mitochondrial membrane respiratory chain NADH dehydrogenase (Complex I) which catalyzes electron transfer from NADH through the respiratory chain, using ubiquinone as an electron acceptor. Essential for the catalytic activity of complex I.</text>
</comment>
<comment type="subcellular location">
    <subcellularLocation>
        <location evidence="1">Membrane</location>
    </subcellularLocation>
    <subcellularLocation>
        <location evidence="9">Mitochondrion membrane</location>
        <topology evidence="9">Multi-pass membrane protein</topology>
    </subcellularLocation>
</comment>
<keyword evidence="7 9" id="KW-0472">Membrane</keyword>
<reference evidence="10" key="2">
    <citation type="journal article" date="2003" name="Nucleic Acids Res.">
        <title>Evolution of monoblepharidalean fungi based on complete mitochondrial genome sequences.</title>
        <authorList>
            <person name="Bullerwell C.E."/>
            <person name="Forget L."/>
            <person name="Lang B.F."/>
        </authorList>
    </citation>
    <scope>NUCLEOTIDE SEQUENCE</scope>
    <source>
        <strain evidence="10">JEL15</strain>
    </source>
</reference>
<dbReference type="EMBL" id="AY182007">
    <property type="protein sequence ID" value="AAO64953.1"/>
    <property type="molecule type" value="Genomic_DNA"/>
</dbReference>
<evidence type="ECO:0000256" key="4">
    <source>
        <dbReference type="ARBA" id="ARBA00022448"/>
    </source>
</evidence>